<dbReference type="PANTHER" id="PTHR11132">
    <property type="entry name" value="SOLUTE CARRIER FAMILY 35"/>
    <property type="match status" value="1"/>
</dbReference>
<protein>
    <submittedName>
        <fullName evidence="7">GDP-fucose transporter 1</fullName>
    </submittedName>
</protein>
<keyword evidence="2 5" id="KW-0812">Transmembrane</keyword>
<keyword evidence="3 5" id="KW-1133">Transmembrane helix</keyword>
<keyword evidence="4 5" id="KW-0472">Membrane</keyword>
<dbReference type="OrthoDB" id="5547497at2759"/>
<feature type="transmembrane region" description="Helical" evidence="5">
    <location>
        <begin position="126"/>
        <end position="151"/>
    </location>
</feature>
<feature type="transmembrane region" description="Helical" evidence="5">
    <location>
        <begin position="33"/>
        <end position="51"/>
    </location>
</feature>
<feature type="transmembrane region" description="Helical" evidence="5">
    <location>
        <begin position="57"/>
        <end position="79"/>
    </location>
</feature>
<feature type="transmembrane region" description="Helical" evidence="5">
    <location>
        <begin position="100"/>
        <end position="120"/>
    </location>
</feature>
<feature type="transmembrane region" description="Helical" evidence="5">
    <location>
        <begin position="187"/>
        <end position="206"/>
    </location>
</feature>
<evidence type="ECO:0000256" key="3">
    <source>
        <dbReference type="ARBA" id="ARBA00022989"/>
    </source>
</evidence>
<dbReference type="InterPro" id="IPR004853">
    <property type="entry name" value="Sugar_P_trans_dom"/>
</dbReference>
<evidence type="ECO:0000256" key="4">
    <source>
        <dbReference type="ARBA" id="ARBA00023136"/>
    </source>
</evidence>
<evidence type="ECO:0000313" key="7">
    <source>
        <dbReference type="EMBL" id="KII73863.1"/>
    </source>
</evidence>
<sequence length="225" mass="25016">MMVPVSFYNVARALTTIFNLVFTRFILKKSVSVGSCLCCGVVVLGYIFGFLDAETTNLSPLTVLVGVLSSVFVSLFSIYTQSALTIVDRNSWMLQNMTNINAVILMLPLLPLTGEISIIINQFRDLFTWSLVLYLLASGILGFLIGIATNLQIKYTSALTHNISGTAKACFQTVLAVMINREWNHSFLWWTGSFLVLLGSGLYSYVRSQEMAKYHNQNSLNEPDV</sequence>
<proteinExistence type="predicted"/>
<dbReference type="Pfam" id="PF03151">
    <property type="entry name" value="TPT"/>
    <property type="match status" value="1"/>
</dbReference>
<dbReference type="GO" id="GO:0016020">
    <property type="term" value="C:membrane"/>
    <property type="evidence" value="ECO:0007669"/>
    <property type="project" value="UniProtKB-SubCell"/>
</dbReference>
<keyword evidence="8" id="KW-1185">Reference proteome</keyword>
<dbReference type="InterPro" id="IPR050186">
    <property type="entry name" value="TPT_transporter"/>
</dbReference>
<evidence type="ECO:0000256" key="1">
    <source>
        <dbReference type="ARBA" id="ARBA00004141"/>
    </source>
</evidence>
<evidence type="ECO:0000256" key="2">
    <source>
        <dbReference type="ARBA" id="ARBA00022692"/>
    </source>
</evidence>
<feature type="transmembrane region" description="Helical" evidence="5">
    <location>
        <begin position="6"/>
        <end position="26"/>
    </location>
</feature>
<dbReference type="Proteomes" id="UP000031668">
    <property type="component" value="Unassembled WGS sequence"/>
</dbReference>
<feature type="domain" description="Sugar phosphate transporter" evidence="6">
    <location>
        <begin position="2"/>
        <end position="204"/>
    </location>
</feature>
<evidence type="ECO:0000256" key="5">
    <source>
        <dbReference type="SAM" id="Phobius"/>
    </source>
</evidence>
<comment type="caution">
    <text evidence="7">The sequence shown here is derived from an EMBL/GenBank/DDBJ whole genome shotgun (WGS) entry which is preliminary data.</text>
</comment>
<organism evidence="7 8">
    <name type="scientific">Thelohanellus kitauei</name>
    <name type="common">Myxosporean</name>
    <dbReference type="NCBI Taxonomy" id="669202"/>
    <lineage>
        <taxon>Eukaryota</taxon>
        <taxon>Metazoa</taxon>
        <taxon>Cnidaria</taxon>
        <taxon>Myxozoa</taxon>
        <taxon>Myxosporea</taxon>
        <taxon>Bivalvulida</taxon>
        <taxon>Platysporina</taxon>
        <taxon>Myxobolidae</taxon>
        <taxon>Thelohanellus</taxon>
    </lineage>
</organism>
<accession>A0A0C2JWM0</accession>
<dbReference type="EMBL" id="JWZT01000636">
    <property type="protein sequence ID" value="KII73863.1"/>
    <property type="molecule type" value="Genomic_DNA"/>
</dbReference>
<dbReference type="AlphaFoldDB" id="A0A0C2JWM0"/>
<evidence type="ECO:0000313" key="8">
    <source>
        <dbReference type="Proteomes" id="UP000031668"/>
    </source>
</evidence>
<comment type="subcellular location">
    <subcellularLocation>
        <location evidence="1">Membrane</location>
        <topology evidence="1">Multi-pass membrane protein</topology>
    </subcellularLocation>
</comment>
<reference evidence="7 8" key="1">
    <citation type="journal article" date="2014" name="Genome Biol. Evol.">
        <title>The genome of the myxosporean Thelohanellus kitauei shows adaptations to nutrient acquisition within its fish host.</title>
        <authorList>
            <person name="Yang Y."/>
            <person name="Xiong J."/>
            <person name="Zhou Z."/>
            <person name="Huo F."/>
            <person name="Miao W."/>
            <person name="Ran C."/>
            <person name="Liu Y."/>
            <person name="Zhang J."/>
            <person name="Feng J."/>
            <person name="Wang M."/>
            <person name="Wang M."/>
            <person name="Wang L."/>
            <person name="Yao B."/>
        </authorList>
    </citation>
    <scope>NUCLEOTIDE SEQUENCE [LARGE SCALE GENOMIC DNA]</scope>
    <source>
        <strain evidence="7">Wuqing</strain>
    </source>
</reference>
<dbReference type="OMA" id="MINREWN"/>
<name>A0A0C2JWM0_THEKT</name>
<gene>
    <name evidence="7" type="ORF">RF11_12099</name>
</gene>
<evidence type="ECO:0000259" key="6">
    <source>
        <dbReference type="Pfam" id="PF03151"/>
    </source>
</evidence>